<evidence type="ECO:0000313" key="4">
    <source>
        <dbReference type="EMBL" id="RZC38107.1"/>
    </source>
</evidence>
<feature type="non-terminal residue" evidence="4">
    <location>
        <position position="318"/>
    </location>
</feature>
<dbReference type="PANTHER" id="PTHR12411">
    <property type="entry name" value="CYSTEINE PROTEASE FAMILY C1-RELATED"/>
    <property type="match status" value="1"/>
</dbReference>
<dbReference type="Proteomes" id="UP000292052">
    <property type="component" value="Unassembled WGS sequence"/>
</dbReference>
<dbReference type="Pfam" id="PF00112">
    <property type="entry name" value="Peptidase_C1"/>
    <property type="match status" value="1"/>
</dbReference>
<keyword evidence="2" id="KW-0732">Signal</keyword>
<dbReference type="InterPro" id="IPR000668">
    <property type="entry name" value="Peptidase_C1A_C"/>
</dbReference>
<dbReference type="OrthoDB" id="640249at2759"/>
<dbReference type="EMBL" id="QDEB01046359">
    <property type="protein sequence ID" value="RZC38107.1"/>
    <property type="molecule type" value="Genomic_DNA"/>
</dbReference>
<dbReference type="InterPro" id="IPR013128">
    <property type="entry name" value="Peptidase_C1A"/>
</dbReference>
<dbReference type="SMART" id="SM00645">
    <property type="entry name" value="Pept_C1"/>
    <property type="match status" value="1"/>
</dbReference>
<dbReference type="Gene3D" id="3.90.70.10">
    <property type="entry name" value="Cysteine proteinases"/>
    <property type="match status" value="1"/>
</dbReference>
<feature type="signal peptide" evidence="2">
    <location>
        <begin position="1"/>
        <end position="18"/>
    </location>
</feature>
<evidence type="ECO:0000313" key="5">
    <source>
        <dbReference type="Proteomes" id="UP000292052"/>
    </source>
</evidence>
<comment type="caution">
    <text evidence="4">The sequence shown here is derived from an EMBL/GenBank/DDBJ whole genome shotgun (WGS) entry which is preliminary data.</text>
</comment>
<protein>
    <submittedName>
        <fullName evidence="4">Peptidase C1 and/or Propeptide C1 domain containing protein</fullName>
    </submittedName>
</protein>
<sequence>MHLTFLETLIFLLSYCMAEESACPEEDPEYPFSDDYIDCVNNITKTWQAGRNWPENTTRKVVELMYPPVSKQPVVRMYKKNLKKSSVTKNFPRSFDAREKWPRCESIKKIRTQGSYDCSAGWAVTAAATLTDRTCTTTNGRVKFEFSADDILTCCKTCFRGDNGCGGGDTFKAWQFWVKSGFVSGGEFGTGKLPFQGCKPYSETFMVKKRKTKCEHVCTNGKYRVSYEQDKHFGKSAYMLSQDVKQIQDEIMTNGPVQASFKVYQDFYIYSDGVYRHIVGNFSGYHSLKLIGWGVENRTPYWLAANVWGRGFGSKSGF</sequence>
<dbReference type="InterPro" id="IPR025660">
    <property type="entry name" value="Pept_his_AS"/>
</dbReference>
<proteinExistence type="inferred from homology"/>
<dbReference type="AlphaFoldDB" id="A0A482W0G7"/>
<accession>A0A482W0G7</accession>
<evidence type="ECO:0000256" key="2">
    <source>
        <dbReference type="SAM" id="SignalP"/>
    </source>
</evidence>
<dbReference type="SUPFAM" id="SSF54001">
    <property type="entry name" value="Cysteine proteinases"/>
    <property type="match status" value="1"/>
</dbReference>
<dbReference type="STRING" id="1661398.A0A482W0G7"/>
<reference evidence="4 5" key="1">
    <citation type="submission" date="2017-03" db="EMBL/GenBank/DDBJ databases">
        <title>Genome of the blue death feigning beetle - Asbolus verrucosus.</title>
        <authorList>
            <person name="Rider S.D."/>
        </authorList>
    </citation>
    <scope>NUCLEOTIDE SEQUENCE [LARGE SCALE GENOMIC DNA]</scope>
    <source>
        <strain evidence="4">Butters</strain>
        <tissue evidence="4">Head and leg muscle</tissue>
    </source>
</reference>
<dbReference type="GO" id="GO:0008234">
    <property type="term" value="F:cysteine-type peptidase activity"/>
    <property type="evidence" value="ECO:0007669"/>
    <property type="project" value="InterPro"/>
</dbReference>
<feature type="domain" description="Peptidase C1A papain C-terminal" evidence="3">
    <location>
        <begin position="91"/>
        <end position="318"/>
    </location>
</feature>
<keyword evidence="5" id="KW-1185">Reference proteome</keyword>
<dbReference type="InterPro" id="IPR038765">
    <property type="entry name" value="Papain-like_cys_pep_sf"/>
</dbReference>
<name>A0A482W0G7_ASBVE</name>
<gene>
    <name evidence="4" type="ORF">BDFB_014203</name>
</gene>
<feature type="chain" id="PRO_5019766123" evidence="2">
    <location>
        <begin position="19"/>
        <end position="318"/>
    </location>
</feature>
<evidence type="ECO:0000256" key="1">
    <source>
        <dbReference type="ARBA" id="ARBA00008455"/>
    </source>
</evidence>
<dbReference type="PROSITE" id="PS00639">
    <property type="entry name" value="THIOL_PROTEASE_HIS"/>
    <property type="match status" value="1"/>
</dbReference>
<evidence type="ECO:0000259" key="3">
    <source>
        <dbReference type="SMART" id="SM00645"/>
    </source>
</evidence>
<dbReference type="GO" id="GO:0006508">
    <property type="term" value="P:proteolysis"/>
    <property type="evidence" value="ECO:0007669"/>
    <property type="project" value="InterPro"/>
</dbReference>
<comment type="similarity">
    <text evidence="1">Belongs to the peptidase C1 family.</text>
</comment>
<organism evidence="4 5">
    <name type="scientific">Asbolus verrucosus</name>
    <name type="common">Desert ironclad beetle</name>
    <dbReference type="NCBI Taxonomy" id="1661398"/>
    <lineage>
        <taxon>Eukaryota</taxon>
        <taxon>Metazoa</taxon>
        <taxon>Ecdysozoa</taxon>
        <taxon>Arthropoda</taxon>
        <taxon>Hexapoda</taxon>
        <taxon>Insecta</taxon>
        <taxon>Pterygota</taxon>
        <taxon>Neoptera</taxon>
        <taxon>Endopterygota</taxon>
        <taxon>Coleoptera</taxon>
        <taxon>Polyphaga</taxon>
        <taxon>Cucujiformia</taxon>
        <taxon>Tenebrionidae</taxon>
        <taxon>Pimeliinae</taxon>
        <taxon>Asbolus</taxon>
    </lineage>
</organism>